<reference evidence="2" key="1">
    <citation type="submission" date="2023-03" db="EMBL/GenBank/DDBJ databases">
        <title>Massive genome expansion in bonnet fungi (Mycena s.s.) driven by repeated elements and novel gene families across ecological guilds.</title>
        <authorList>
            <consortium name="Lawrence Berkeley National Laboratory"/>
            <person name="Harder C.B."/>
            <person name="Miyauchi S."/>
            <person name="Viragh M."/>
            <person name="Kuo A."/>
            <person name="Thoen E."/>
            <person name="Andreopoulos B."/>
            <person name="Lu D."/>
            <person name="Skrede I."/>
            <person name="Drula E."/>
            <person name="Henrissat B."/>
            <person name="Morin E."/>
            <person name="Kohler A."/>
            <person name="Barry K."/>
            <person name="LaButti K."/>
            <person name="Morin E."/>
            <person name="Salamov A."/>
            <person name="Lipzen A."/>
            <person name="Mereny Z."/>
            <person name="Hegedus B."/>
            <person name="Baldrian P."/>
            <person name="Stursova M."/>
            <person name="Weitz H."/>
            <person name="Taylor A."/>
            <person name="Grigoriev I.V."/>
            <person name="Nagy L.G."/>
            <person name="Martin F."/>
            <person name="Kauserud H."/>
        </authorList>
    </citation>
    <scope>NUCLEOTIDE SEQUENCE</scope>
    <source>
        <strain evidence="2">CBHHK002</strain>
    </source>
</reference>
<name>A0AAD7A8R2_9AGAR</name>
<feature type="compositionally biased region" description="Low complexity" evidence="1">
    <location>
        <begin position="1"/>
        <end position="20"/>
    </location>
</feature>
<evidence type="ECO:0000313" key="3">
    <source>
        <dbReference type="Proteomes" id="UP001218218"/>
    </source>
</evidence>
<comment type="caution">
    <text evidence="2">The sequence shown here is derived from an EMBL/GenBank/DDBJ whole genome shotgun (WGS) entry which is preliminary data.</text>
</comment>
<gene>
    <name evidence="2" type="ORF">DFH08DRAFT_775109</name>
</gene>
<accession>A0AAD7A8R2</accession>
<sequence length="406" mass="44735">MEPEFSLPLYSPSHPSPCYSEDPACDETRLDLSPRNGTRPLPTGIFTQACGSITVVLYDQEPTTHIPSYRQQGSVRGSLIIEQDLCQISEVAAKLEGRLEIITTDSGALTIKVFKNTYCLWASSSSSSTFPGAVDITCNFPAAFQHQNREYPLPPSYGAKFPGFPPLFFKCTYSLTISITKDRRLGFLIDIPIEYKPEGPPAHGIPSIPSFLSSLKAVPEEWHQTSFVMKARSSSTLSPIQCQAFIPSARVFGLSDTIPLHLQISGCLSSLRELIPPPSSRSNDEHSPIRVYLTRMVTFEYRGKSTWRIHRIGEGYFSPLPPTVNFDCHCRNPSESCASCVETLDWNGNIKCDSSIAVGGFQAAGIIVKDFISLEIVPQKAVLSPLLTVQHAIPIRFVTQTFVAPT</sequence>
<evidence type="ECO:0000256" key="1">
    <source>
        <dbReference type="SAM" id="MobiDB-lite"/>
    </source>
</evidence>
<dbReference type="Proteomes" id="UP001218218">
    <property type="component" value="Unassembled WGS sequence"/>
</dbReference>
<proteinExistence type="predicted"/>
<evidence type="ECO:0000313" key="2">
    <source>
        <dbReference type="EMBL" id="KAJ7352247.1"/>
    </source>
</evidence>
<feature type="region of interest" description="Disordered" evidence="1">
    <location>
        <begin position="1"/>
        <end position="22"/>
    </location>
</feature>
<keyword evidence="3" id="KW-1185">Reference proteome</keyword>
<protein>
    <submittedName>
        <fullName evidence="2">Uncharacterized protein</fullName>
    </submittedName>
</protein>
<dbReference type="AlphaFoldDB" id="A0AAD7A8R2"/>
<organism evidence="2 3">
    <name type="scientific">Mycena albidolilacea</name>
    <dbReference type="NCBI Taxonomy" id="1033008"/>
    <lineage>
        <taxon>Eukaryota</taxon>
        <taxon>Fungi</taxon>
        <taxon>Dikarya</taxon>
        <taxon>Basidiomycota</taxon>
        <taxon>Agaricomycotina</taxon>
        <taxon>Agaricomycetes</taxon>
        <taxon>Agaricomycetidae</taxon>
        <taxon>Agaricales</taxon>
        <taxon>Marasmiineae</taxon>
        <taxon>Mycenaceae</taxon>
        <taxon>Mycena</taxon>
    </lineage>
</organism>
<dbReference type="EMBL" id="JARIHO010000012">
    <property type="protein sequence ID" value="KAJ7352247.1"/>
    <property type="molecule type" value="Genomic_DNA"/>
</dbReference>